<dbReference type="PANTHER" id="PTHR36452:SF1">
    <property type="entry name" value="DUF2461 DOMAIN-CONTAINING PROTEIN"/>
    <property type="match status" value="1"/>
</dbReference>
<dbReference type="Proteomes" id="UP000675940">
    <property type="component" value="Unassembled WGS sequence"/>
</dbReference>
<protein>
    <submittedName>
        <fullName evidence="1">TIGR02453 family protein</fullName>
    </submittedName>
</protein>
<evidence type="ECO:0000313" key="1">
    <source>
        <dbReference type="EMBL" id="MBP0481354.1"/>
    </source>
</evidence>
<organism evidence="1 2">
    <name type="scientific">Sagittula salina</name>
    <dbReference type="NCBI Taxonomy" id="2820268"/>
    <lineage>
        <taxon>Bacteria</taxon>
        <taxon>Pseudomonadati</taxon>
        <taxon>Pseudomonadota</taxon>
        <taxon>Alphaproteobacteria</taxon>
        <taxon>Rhodobacterales</taxon>
        <taxon>Roseobacteraceae</taxon>
        <taxon>Sagittula</taxon>
    </lineage>
</organism>
<dbReference type="EMBL" id="JAGISH010000001">
    <property type="protein sequence ID" value="MBP0481354.1"/>
    <property type="molecule type" value="Genomic_DNA"/>
</dbReference>
<gene>
    <name evidence="1" type="ORF">J5474_02465</name>
</gene>
<dbReference type="AlphaFoldDB" id="A0A940S1V7"/>
<name>A0A940S1V7_9RHOB</name>
<reference evidence="1" key="1">
    <citation type="submission" date="2021-03" db="EMBL/GenBank/DDBJ databases">
        <title>Sagittula salina sp. nov. strain M10.9X isolated from the marine waste.</title>
        <authorList>
            <person name="Satari L."/>
            <person name="Molina-Menor E."/>
            <person name="Vidal-Verdu A."/>
            <person name="Pascual J."/>
            <person name="Pereto J."/>
            <person name="Porcar M."/>
        </authorList>
    </citation>
    <scope>NUCLEOTIDE SEQUENCE</scope>
    <source>
        <strain evidence="1">M10.9X</strain>
    </source>
</reference>
<dbReference type="PANTHER" id="PTHR36452">
    <property type="entry name" value="CHROMOSOME 12, WHOLE GENOME SHOTGUN SEQUENCE"/>
    <property type="match status" value="1"/>
</dbReference>
<dbReference type="Pfam" id="PF09365">
    <property type="entry name" value="DUF2461"/>
    <property type="match status" value="1"/>
</dbReference>
<proteinExistence type="predicted"/>
<comment type="caution">
    <text evidence="1">The sequence shown here is derived from an EMBL/GenBank/DDBJ whole genome shotgun (WGS) entry which is preliminary data.</text>
</comment>
<dbReference type="NCBIfam" id="TIGR02453">
    <property type="entry name" value="TIGR02453 family protein"/>
    <property type="match status" value="1"/>
</dbReference>
<accession>A0A940S1V7</accession>
<evidence type="ECO:0000313" key="2">
    <source>
        <dbReference type="Proteomes" id="UP000675940"/>
    </source>
</evidence>
<dbReference type="InterPro" id="IPR012808">
    <property type="entry name" value="CHP02453"/>
</dbReference>
<sequence>MADRILVSSLFPDARAFLAELGHDNTRAWFGANKARYDSQLKRPAERLLADVALWLAADLGAHPRTKLFRPHRDMRFTEDKTPYHTHLHMMWSLPDGRAWMLGIAPDYATLGAGVMTFSTPQQERYLAAVASAGGKALPALLTGWRSDDPTLDHVPAPYPEDHPRAGLLRHTGLVAWADNLEEDLTRDPYTAITGTMSRARPLMDWLARIV</sequence>
<keyword evidence="2" id="KW-1185">Reference proteome</keyword>
<dbReference type="RefSeq" id="WP_209358970.1">
    <property type="nucleotide sequence ID" value="NZ_JAGISH010000001.1"/>
</dbReference>